<name>A0A6F8PX74_9GAMM</name>
<dbReference type="AlphaFoldDB" id="A0A6F8PX74"/>
<feature type="signal peptide" evidence="2">
    <location>
        <begin position="1"/>
        <end position="23"/>
    </location>
</feature>
<accession>A0A6F8PX74</accession>
<evidence type="ECO:0008006" key="5">
    <source>
        <dbReference type="Google" id="ProtNLM"/>
    </source>
</evidence>
<evidence type="ECO:0000256" key="2">
    <source>
        <dbReference type="SAM" id="SignalP"/>
    </source>
</evidence>
<evidence type="ECO:0000256" key="1">
    <source>
        <dbReference type="SAM" id="MobiDB-lite"/>
    </source>
</evidence>
<feature type="region of interest" description="Disordered" evidence="1">
    <location>
        <begin position="59"/>
        <end position="84"/>
    </location>
</feature>
<reference evidence="4" key="1">
    <citation type="submission" date="2019-11" db="EMBL/GenBank/DDBJ databases">
        <title>Isolation and characterization of two novel species in the genus Thiomicrorhabdus.</title>
        <authorList>
            <person name="Mochizuki J."/>
            <person name="Kojima H."/>
            <person name="Fukui M."/>
        </authorList>
    </citation>
    <scope>NUCLEOTIDE SEQUENCE [LARGE SCALE GENOMIC DNA]</scope>
    <source>
        <strain evidence="4">aks77</strain>
    </source>
</reference>
<sequence length="263" mass="28703">MNRNTYLLTLIAAFLPITAPLCAGPTETANALIDSAREVNQTTIVLERGADGRLTVRPTEDKSDVKAETPSVPPKSTRGTGVITGNEVLNKPLNLQTILLDKPTREKIDRQRAAYINPPIVQEVEKIPPPPPPVTGTGVANKNVKPKKKPIYLPYKLAVSAVVIKPDGSSLVRVNGKYNQTNSKHITINSSHTSSKGVAFEVIDKEQIVPVGSTLLPRQSKVLPTYQMVQNEKIKAKQKALPKTKETVAQDTLEQVKILTNNR</sequence>
<keyword evidence="4" id="KW-1185">Reference proteome</keyword>
<dbReference type="RefSeq" id="WP_173273416.1">
    <property type="nucleotide sequence ID" value="NZ_AP021889.1"/>
</dbReference>
<dbReference type="EMBL" id="AP021889">
    <property type="protein sequence ID" value="BBP46604.1"/>
    <property type="molecule type" value="Genomic_DNA"/>
</dbReference>
<dbReference type="KEGG" id="tse:THMIRHAS_19770"/>
<protein>
    <recommendedName>
        <fullName evidence="5">Type IV pilus biogenesis protein PilP</fullName>
    </recommendedName>
</protein>
<feature type="chain" id="PRO_5026107880" description="Type IV pilus biogenesis protein PilP" evidence="2">
    <location>
        <begin position="24"/>
        <end position="263"/>
    </location>
</feature>
<evidence type="ECO:0000313" key="4">
    <source>
        <dbReference type="Proteomes" id="UP000501726"/>
    </source>
</evidence>
<proteinExistence type="predicted"/>
<gene>
    <name evidence="3" type="ORF">THMIRHAS_19770</name>
</gene>
<organism evidence="3 4">
    <name type="scientific">Thiosulfatimonas sediminis</name>
    <dbReference type="NCBI Taxonomy" id="2675054"/>
    <lineage>
        <taxon>Bacteria</taxon>
        <taxon>Pseudomonadati</taxon>
        <taxon>Pseudomonadota</taxon>
        <taxon>Gammaproteobacteria</taxon>
        <taxon>Thiotrichales</taxon>
        <taxon>Piscirickettsiaceae</taxon>
        <taxon>Thiosulfatimonas</taxon>
    </lineage>
</organism>
<evidence type="ECO:0000313" key="3">
    <source>
        <dbReference type="EMBL" id="BBP46604.1"/>
    </source>
</evidence>
<keyword evidence="2" id="KW-0732">Signal</keyword>
<dbReference type="Proteomes" id="UP000501726">
    <property type="component" value="Chromosome"/>
</dbReference>